<dbReference type="AlphaFoldDB" id="A0A378QMG8"/>
<reference evidence="1 3" key="1">
    <citation type="submission" date="2017-03" db="EMBL/GenBank/DDBJ databases">
        <title>Draft genome sequence of Moraxella equi CCUG 4950T type strain.</title>
        <authorList>
            <person name="Salva-Serra F."/>
            <person name="Engstrom-Jakobsson H."/>
            <person name="Thorell K."/>
            <person name="Jaen-Luchoro D."/>
            <person name="Gonzales-Siles L."/>
            <person name="Karlsson R."/>
            <person name="Yazdan S."/>
            <person name="Boulund F."/>
            <person name="Johnning A."/>
            <person name="Engstrand L."/>
            <person name="Kristiansson E."/>
            <person name="Moore E."/>
        </authorList>
    </citation>
    <scope>NUCLEOTIDE SEQUENCE [LARGE SCALE GENOMIC DNA]</scope>
    <source>
        <strain evidence="1 3">CCUG 4950</strain>
    </source>
</reference>
<keyword evidence="3" id="KW-1185">Reference proteome</keyword>
<evidence type="ECO:0000313" key="2">
    <source>
        <dbReference type="EMBL" id="STZ02035.1"/>
    </source>
</evidence>
<evidence type="ECO:0000313" key="3">
    <source>
        <dbReference type="Proteomes" id="UP000190777"/>
    </source>
</evidence>
<organism evidence="2 4">
    <name type="scientific">Moraxella equi</name>
    <dbReference type="NCBI Taxonomy" id="60442"/>
    <lineage>
        <taxon>Bacteria</taxon>
        <taxon>Pseudomonadati</taxon>
        <taxon>Pseudomonadota</taxon>
        <taxon>Gammaproteobacteria</taxon>
        <taxon>Moraxellales</taxon>
        <taxon>Moraxellaceae</taxon>
        <taxon>Moraxella</taxon>
    </lineage>
</organism>
<dbReference type="EMBL" id="MXAP01000097">
    <property type="protein sequence ID" value="OPH36304.1"/>
    <property type="molecule type" value="Genomic_DNA"/>
</dbReference>
<proteinExistence type="predicted"/>
<protein>
    <submittedName>
        <fullName evidence="2">Uncharacterized protein</fullName>
    </submittedName>
</protein>
<evidence type="ECO:0000313" key="1">
    <source>
        <dbReference type="EMBL" id="OPH36304.1"/>
    </source>
</evidence>
<accession>A0A378QMG8</accession>
<evidence type="ECO:0000313" key="4">
    <source>
        <dbReference type="Proteomes" id="UP000254618"/>
    </source>
</evidence>
<sequence length="68" mass="7923">MYTCSFDDELTAIVKRQAKIEHRSIRGQFVHYLKLALMQENLLNEKADTVRQDEMSALNTTVMEMSND</sequence>
<dbReference type="Proteomes" id="UP000254618">
    <property type="component" value="Unassembled WGS sequence"/>
</dbReference>
<dbReference type="Pfam" id="PF11903">
    <property type="entry name" value="ParD_like"/>
    <property type="match status" value="1"/>
</dbReference>
<name>A0A378QMG8_9GAMM</name>
<dbReference type="RefSeq" id="WP_079326194.1">
    <property type="nucleotide sequence ID" value="NZ_MXAP01000097.1"/>
</dbReference>
<dbReference type="Proteomes" id="UP000190777">
    <property type="component" value="Unassembled WGS sequence"/>
</dbReference>
<reference evidence="2 4" key="2">
    <citation type="submission" date="2018-06" db="EMBL/GenBank/DDBJ databases">
        <authorList>
            <consortium name="Pathogen Informatics"/>
            <person name="Doyle S."/>
        </authorList>
    </citation>
    <scope>NUCLEOTIDE SEQUENCE [LARGE SCALE GENOMIC DNA]</scope>
    <source>
        <strain evidence="2 4">NCTC11012</strain>
    </source>
</reference>
<gene>
    <name evidence="1" type="ORF">B5J93_09605</name>
    <name evidence="2" type="ORF">NCTC11012_00258</name>
</gene>
<dbReference type="InterPro" id="IPR021831">
    <property type="entry name" value="ParD-like"/>
</dbReference>
<dbReference type="EMBL" id="UGQF01000001">
    <property type="protein sequence ID" value="STZ02035.1"/>
    <property type="molecule type" value="Genomic_DNA"/>
</dbReference>